<reference evidence="2 3" key="1">
    <citation type="submission" date="2015-08" db="EMBL/GenBank/DDBJ databases">
        <title>Next Generation Sequencing and Analysis of the Genome of Puccinia sorghi L Schw, the Causal Agent of Maize Common Rust.</title>
        <authorList>
            <person name="Rochi L."/>
            <person name="Burguener G."/>
            <person name="Darino M."/>
            <person name="Turjanski A."/>
            <person name="Kreff E."/>
            <person name="Dieguez M.J."/>
            <person name="Sacco F."/>
        </authorList>
    </citation>
    <scope>NUCLEOTIDE SEQUENCE [LARGE SCALE GENOMIC DNA]</scope>
    <source>
        <strain evidence="2 3">RO10H11247</strain>
    </source>
</reference>
<feature type="compositionally biased region" description="Polar residues" evidence="1">
    <location>
        <begin position="43"/>
        <end position="58"/>
    </location>
</feature>
<protein>
    <submittedName>
        <fullName evidence="2">Uncharacterized protein</fullName>
    </submittedName>
</protein>
<feature type="compositionally biased region" description="Pro residues" evidence="1">
    <location>
        <begin position="25"/>
        <end position="36"/>
    </location>
</feature>
<organism evidence="2 3">
    <name type="scientific">Puccinia sorghi</name>
    <dbReference type="NCBI Taxonomy" id="27349"/>
    <lineage>
        <taxon>Eukaryota</taxon>
        <taxon>Fungi</taxon>
        <taxon>Dikarya</taxon>
        <taxon>Basidiomycota</taxon>
        <taxon>Pucciniomycotina</taxon>
        <taxon>Pucciniomycetes</taxon>
        <taxon>Pucciniales</taxon>
        <taxon>Pucciniaceae</taxon>
        <taxon>Puccinia</taxon>
    </lineage>
</organism>
<comment type="caution">
    <text evidence="2">The sequence shown here is derived from an EMBL/GenBank/DDBJ whole genome shotgun (WGS) entry which is preliminary data.</text>
</comment>
<evidence type="ECO:0000256" key="1">
    <source>
        <dbReference type="SAM" id="MobiDB-lite"/>
    </source>
</evidence>
<accession>A0A0L6UR29</accession>
<keyword evidence="3" id="KW-1185">Reference proteome</keyword>
<feature type="compositionally biased region" description="Low complexity" evidence="1">
    <location>
        <begin position="9"/>
        <end position="24"/>
    </location>
</feature>
<feature type="region of interest" description="Disordered" evidence="1">
    <location>
        <begin position="1"/>
        <end position="61"/>
    </location>
</feature>
<proteinExistence type="predicted"/>
<dbReference type="VEuPathDB" id="FungiDB:VP01_413g2"/>
<name>A0A0L6UR29_9BASI</name>
<sequence length="187" mass="21151">MAHSHHQPIQHQHQPSSSSSTPPQNTTPPSPAPADNPKPIITHQANNPPATSQTSQDQPSDHLLRDKVHSLSKDWLAGMRADFLEIQGPVPYNYHHFKRIGKYVLMDINHQISHDFGEWVEADCPQFDSLVRQEKALRDSLKDLHFLETQTAAERDRMDLAITEMKRITDRLVDPASSHATDPPNNL</sequence>
<evidence type="ECO:0000313" key="2">
    <source>
        <dbReference type="EMBL" id="KNZ50998.1"/>
    </source>
</evidence>
<evidence type="ECO:0000313" key="3">
    <source>
        <dbReference type="Proteomes" id="UP000037035"/>
    </source>
</evidence>
<dbReference type="Proteomes" id="UP000037035">
    <property type="component" value="Unassembled WGS sequence"/>
</dbReference>
<dbReference type="OrthoDB" id="2505196at2759"/>
<dbReference type="EMBL" id="LAVV01009213">
    <property type="protein sequence ID" value="KNZ50998.1"/>
    <property type="molecule type" value="Genomic_DNA"/>
</dbReference>
<dbReference type="AlphaFoldDB" id="A0A0L6UR29"/>
<gene>
    <name evidence="2" type="ORF">VP01_413g2</name>
</gene>